<organism evidence="2 3">
    <name type="scientific">Pseudoalteromonas luteoviolacea (strain 2ta16)</name>
    <dbReference type="NCBI Taxonomy" id="1353533"/>
    <lineage>
        <taxon>Bacteria</taxon>
        <taxon>Pseudomonadati</taxon>
        <taxon>Pseudomonadota</taxon>
        <taxon>Gammaproteobacteria</taxon>
        <taxon>Alteromonadales</taxon>
        <taxon>Pseudoalteromonadaceae</taxon>
        <taxon>Pseudoalteromonas</taxon>
    </lineage>
</organism>
<keyword evidence="1" id="KW-0812">Transmembrane</keyword>
<dbReference type="Proteomes" id="UP000017820">
    <property type="component" value="Unassembled WGS sequence"/>
</dbReference>
<proteinExistence type="predicted"/>
<feature type="transmembrane region" description="Helical" evidence="1">
    <location>
        <begin position="16"/>
        <end position="37"/>
    </location>
</feature>
<dbReference type="AlphaFoldDB" id="V4J4R9"/>
<comment type="caution">
    <text evidence="2">The sequence shown here is derived from an EMBL/GenBank/DDBJ whole genome shotgun (WGS) entry which is preliminary data.</text>
</comment>
<sequence>MNLNTPFFSIDVSNSFFLYDCVIVTITIRLPITMLVLQKIRLGVPRKPSHLLDNN</sequence>
<dbReference type="EMBL" id="AUSV01000136">
    <property type="protein sequence ID" value="ESP90337.1"/>
    <property type="molecule type" value="Genomic_DNA"/>
</dbReference>
<gene>
    <name evidence="2" type="ORF">PL2TA16_02024</name>
</gene>
<keyword evidence="1" id="KW-0472">Membrane</keyword>
<keyword evidence="1" id="KW-1133">Transmembrane helix</keyword>
<evidence type="ECO:0000313" key="2">
    <source>
        <dbReference type="EMBL" id="ESP90337.1"/>
    </source>
</evidence>
<accession>V4J4R9</accession>
<name>V4J4R9_PSEL2</name>
<evidence type="ECO:0000313" key="3">
    <source>
        <dbReference type="Proteomes" id="UP000017820"/>
    </source>
</evidence>
<reference evidence="2 3" key="1">
    <citation type="submission" date="2013-07" db="EMBL/GenBank/DDBJ databases">
        <title>Draft genome sequence of Pseudoalteromonas luteoviolacea 2ta16.</title>
        <authorList>
            <person name="Allen E.E."/>
            <person name="Azam F."/>
            <person name="Podell S."/>
        </authorList>
    </citation>
    <scope>NUCLEOTIDE SEQUENCE [LARGE SCALE GENOMIC DNA]</scope>
    <source>
        <strain evidence="2 3">2ta16</strain>
    </source>
</reference>
<protein>
    <submittedName>
        <fullName evidence="2">Uncharacterized protein</fullName>
    </submittedName>
</protein>
<evidence type="ECO:0000256" key="1">
    <source>
        <dbReference type="SAM" id="Phobius"/>
    </source>
</evidence>